<protein>
    <submittedName>
        <fullName evidence="1">Uncharacterized protein</fullName>
    </submittedName>
</protein>
<keyword evidence="2" id="KW-1185">Reference proteome</keyword>
<comment type="caution">
    <text evidence="1">The sequence shown here is derived from an EMBL/GenBank/DDBJ whole genome shotgun (WGS) entry which is preliminary data.</text>
</comment>
<evidence type="ECO:0000313" key="1">
    <source>
        <dbReference type="EMBL" id="MEQ2176640.1"/>
    </source>
</evidence>
<dbReference type="EMBL" id="JAHRIO010054609">
    <property type="protein sequence ID" value="MEQ2176640.1"/>
    <property type="molecule type" value="Genomic_DNA"/>
</dbReference>
<dbReference type="Proteomes" id="UP001476798">
    <property type="component" value="Unassembled WGS sequence"/>
</dbReference>
<organism evidence="1 2">
    <name type="scientific">Goodea atripinnis</name>
    <dbReference type="NCBI Taxonomy" id="208336"/>
    <lineage>
        <taxon>Eukaryota</taxon>
        <taxon>Metazoa</taxon>
        <taxon>Chordata</taxon>
        <taxon>Craniata</taxon>
        <taxon>Vertebrata</taxon>
        <taxon>Euteleostomi</taxon>
        <taxon>Actinopterygii</taxon>
        <taxon>Neopterygii</taxon>
        <taxon>Teleostei</taxon>
        <taxon>Neoteleostei</taxon>
        <taxon>Acanthomorphata</taxon>
        <taxon>Ovalentaria</taxon>
        <taxon>Atherinomorphae</taxon>
        <taxon>Cyprinodontiformes</taxon>
        <taxon>Goodeidae</taxon>
        <taxon>Goodea</taxon>
    </lineage>
</organism>
<name>A0ABV0NZB6_9TELE</name>
<accession>A0ABV0NZB6</accession>
<gene>
    <name evidence="1" type="ORF">GOODEAATRI_030070</name>
</gene>
<evidence type="ECO:0000313" key="2">
    <source>
        <dbReference type="Proteomes" id="UP001476798"/>
    </source>
</evidence>
<proteinExistence type="predicted"/>
<reference evidence="1 2" key="1">
    <citation type="submission" date="2021-06" db="EMBL/GenBank/DDBJ databases">
        <authorList>
            <person name="Palmer J.M."/>
        </authorList>
    </citation>
    <scope>NUCLEOTIDE SEQUENCE [LARGE SCALE GENOMIC DNA]</scope>
    <source>
        <strain evidence="1 2">GA_2019</strain>
        <tissue evidence="1">Muscle</tissue>
    </source>
</reference>
<sequence>MQTEASAQIQVSTKTGHNVIFIKTEDATQIEVSMQTSALSAPMPASTQTQASVQTQTGRQIQASMLMKDFLLICGGKAPRRTKASTQTDVHAIRGSWQNL</sequence>